<feature type="transmembrane region" description="Helical" evidence="1">
    <location>
        <begin position="143"/>
        <end position="165"/>
    </location>
</feature>
<keyword evidence="1" id="KW-0812">Transmembrane</keyword>
<accession>A0AAV7GSB5</accession>
<comment type="caution">
    <text evidence="2">The sequence shown here is derived from an EMBL/GenBank/DDBJ whole genome shotgun (WGS) entry which is preliminary data.</text>
</comment>
<reference evidence="2 3" key="1">
    <citation type="journal article" date="2021" name="Hortic Res">
        <title>Chromosome-scale assembly of the Dendrobium chrysotoxum genome enhances the understanding of orchid evolution.</title>
        <authorList>
            <person name="Zhang Y."/>
            <person name="Zhang G.Q."/>
            <person name="Zhang D."/>
            <person name="Liu X.D."/>
            <person name="Xu X.Y."/>
            <person name="Sun W.H."/>
            <person name="Yu X."/>
            <person name="Zhu X."/>
            <person name="Wang Z.W."/>
            <person name="Zhao X."/>
            <person name="Zhong W.Y."/>
            <person name="Chen H."/>
            <person name="Yin W.L."/>
            <person name="Huang T."/>
            <person name="Niu S.C."/>
            <person name="Liu Z.J."/>
        </authorList>
    </citation>
    <scope>NUCLEOTIDE SEQUENCE [LARGE SCALE GENOMIC DNA]</scope>
    <source>
        <strain evidence="2">Lindl</strain>
    </source>
</reference>
<name>A0AAV7GSB5_DENCH</name>
<evidence type="ECO:0000256" key="1">
    <source>
        <dbReference type="SAM" id="Phobius"/>
    </source>
</evidence>
<keyword evidence="1" id="KW-1133">Transmembrane helix</keyword>
<keyword evidence="3" id="KW-1185">Reference proteome</keyword>
<evidence type="ECO:0000313" key="3">
    <source>
        <dbReference type="Proteomes" id="UP000775213"/>
    </source>
</evidence>
<sequence length="166" mass="19330">MRPLYAVSWKMKMRSSYKQRRTNSKVSRFLSSIFSVMNFVCIFSLLEDDLHRTNLSTNDISWFAFAFPIVISTLSASPEVYFREFRDQIYAQDTKSIIPTTTFNLEFLIITTRTSKRMRVISGSQWPKSMKLRNLRLVFKADFLALSSCCVCWQGFSCAVILLLLD</sequence>
<organism evidence="2 3">
    <name type="scientific">Dendrobium chrysotoxum</name>
    <name type="common">Orchid</name>
    <dbReference type="NCBI Taxonomy" id="161865"/>
    <lineage>
        <taxon>Eukaryota</taxon>
        <taxon>Viridiplantae</taxon>
        <taxon>Streptophyta</taxon>
        <taxon>Embryophyta</taxon>
        <taxon>Tracheophyta</taxon>
        <taxon>Spermatophyta</taxon>
        <taxon>Magnoliopsida</taxon>
        <taxon>Liliopsida</taxon>
        <taxon>Asparagales</taxon>
        <taxon>Orchidaceae</taxon>
        <taxon>Epidendroideae</taxon>
        <taxon>Malaxideae</taxon>
        <taxon>Dendrobiinae</taxon>
        <taxon>Dendrobium</taxon>
    </lineage>
</organism>
<dbReference type="Proteomes" id="UP000775213">
    <property type="component" value="Unassembled WGS sequence"/>
</dbReference>
<protein>
    <submittedName>
        <fullName evidence="2">Uncharacterized protein</fullName>
    </submittedName>
</protein>
<dbReference type="AlphaFoldDB" id="A0AAV7GSB5"/>
<evidence type="ECO:0000313" key="2">
    <source>
        <dbReference type="EMBL" id="KAH0459282.1"/>
    </source>
</evidence>
<dbReference type="EMBL" id="JAGFBR010000011">
    <property type="protein sequence ID" value="KAH0459282.1"/>
    <property type="molecule type" value="Genomic_DNA"/>
</dbReference>
<feature type="transmembrane region" description="Helical" evidence="1">
    <location>
        <begin position="60"/>
        <end position="82"/>
    </location>
</feature>
<keyword evidence="1" id="KW-0472">Membrane</keyword>
<proteinExistence type="predicted"/>
<gene>
    <name evidence="2" type="ORF">IEQ34_012096</name>
</gene>
<feature type="transmembrane region" description="Helical" evidence="1">
    <location>
        <begin position="26"/>
        <end position="45"/>
    </location>
</feature>